<proteinExistence type="predicted"/>
<dbReference type="Gene3D" id="3.30.420.10">
    <property type="entry name" value="Ribonuclease H-like superfamily/Ribonuclease H"/>
    <property type="match status" value="1"/>
</dbReference>
<gene>
    <name evidence="5" type="ORF">LUZ63_019811</name>
</gene>
<comment type="caution">
    <text evidence="5">The sequence shown here is derived from an EMBL/GenBank/DDBJ whole genome shotgun (WGS) entry which is preliminary data.</text>
</comment>
<keyword evidence="2" id="KW-0378">Hydrolase</keyword>
<sequence length="273" mass="30450">MDNTPNTTPTDASWLNQTPKPGPSGLRGKFDKGRFKKRKRNKKTIPLELRTPNSTASTTTCTRAITDSTTPFKTTQSKILFGPHEIDATVTTDPSIADQWIDDTRAAHHATNGKQIVVGLDCEWKPNRHRRQNNKIALLQLCTGSRCLILQLKYMNPVPDSVKEFLLDETITFVGVGVGEDVEKLKGSYGLECANSMDLKPVCNAFLGVETKMCKGLKGYAREILGFELQKSKNATMSNWEEWNLKESQIRYACLDAFVSYLLGCKVLEGKSD</sequence>
<dbReference type="GO" id="GO:0005737">
    <property type="term" value="C:cytoplasm"/>
    <property type="evidence" value="ECO:0007669"/>
    <property type="project" value="TreeGrafter"/>
</dbReference>
<dbReference type="FunFam" id="3.30.420.10:FF:000054">
    <property type="entry name" value="Werner Syndrome-like exonuclease"/>
    <property type="match status" value="1"/>
</dbReference>
<dbReference type="GO" id="GO:0008408">
    <property type="term" value="F:3'-5' exonuclease activity"/>
    <property type="evidence" value="ECO:0007669"/>
    <property type="project" value="InterPro"/>
</dbReference>
<accession>A0A9Q0HJE1</accession>
<dbReference type="InterPro" id="IPR036397">
    <property type="entry name" value="RNaseH_sf"/>
</dbReference>
<dbReference type="GO" id="GO:0005634">
    <property type="term" value="C:nucleus"/>
    <property type="evidence" value="ECO:0007669"/>
    <property type="project" value="TreeGrafter"/>
</dbReference>
<keyword evidence="1" id="KW-0540">Nuclease</keyword>
<feature type="region of interest" description="Disordered" evidence="3">
    <location>
        <begin position="1"/>
        <end position="60"/>
    </location>
</feature>
<dbReference type="InterPro" id="IPR051132">
    <property type="entry name" value="3-5_Exonuclease_domain"/>
</dbReference>
<dbReference type="InterPro" id="IPR012337">
    <property type="entry name" value="RNaseH-like_sf"/>
</dbReference>
<dbReference type="Pfam" id="PF01612">
    <property type="entry name" value="DNA_pol_A_exo1"/>
    <property type="match status" value="1"/>
</dbReference>
<keyword evidence="6" id="KW-1185">Reference proteome</keyword>
<name>A0A9Q0HJE1_9POAL</name>
<dbReference type="CDD" id="cd06141">
    <property type="entry name" value="WRN_exo"/>
    <property type="match status" value="1"/>
</dbReference>
<evidence type="ECO:0000256" key="2">
    <source>
        <dbReference type="ARBA" id="ARBA00022801"/>
    </source>
</evidence>
<feature type="compositionally biased region" description="Polar residues" evidence="3">
    <location>
        <begin position="1"/>
        <end position="19"/>
    </location>
</feature>
<dbReference type="AlphaFoldDB" id="A0A9Q0HJE1"/>
<dbReference type="PANTHER" id="PTHR13620:SF121">
    <property type="entry name" value="EMB|CAB82946.1-RELATED"/>
    <property type="match status" value="1"/>
</dbReference>
<feature type="compositionally biased region" description="Basic residues" evidence="3">
    <location>
        <begin position="34"/>
        <end position="43"/>
    </location>
</feature>
<evidence type="ECO:0000256" key="1">
    <source>
        <dbReference type="ARBA" id="ARBA00022722"/>
    </source>
</evidence>
<dbReference type="Proteomes" id="UP001151287">
    <property type="component" value="Unassembled WGS sequence"/>
</dbReference>
<dbReference type="PANTHER" id="PTHR13620">
    <property type="entry name" value="3-5 EXONUCLEASE"/>
    <property type="match status" value="1"/>
</dbReference>
<evidence type="ECO:0000256" key="3">
    <source>
        <dbReference type="SAM" id="MobiDB-lite"/>
    </source>
</evidence>
<dbReference type="SUPFAM" id="SSF53098">
    <property type="entry name" value="Ribonuclease H-like"/>
    <property type="match status" value="1"/>
</dbReference>
<dbReference type="EMBL" id="JAMQYH010000005">
    <property type="protein sequence ID" value="KAJ1688421.1"/>
    <property type="molecule type" value="Genomic_DNA"/>
</dbReference>
<evidence type="ECO:0000259" key="4">
    <source>
        <dbReference type="Pfam" id="PF01612"/>
    </source>
</evidence>
<protein>
    <recommendedName>
        <fullName evidence="4">3'-5' exonuclease domain-containing protein</fullName>
    </recommendedName>
</protein>
<feature type="compositionally biased region" description="Low complexity" evidence="3">
    <location>
        <begin position="51"/>
        <end position="60"/>
    </location>
</feature>
<evidence type="ECO:0000313" key="5">
    <source>
        <dbReference type="EMBL" id="KAJ1688421.1"/>
    </source>
</evidence>
<dbReference type="GO" id="GO:0006139">
    <property type="term" value="P:nucleobase-containing compound metabolic process"/>
    <property type="evidence" value="ECO:0007669"/>
    <property type="project" value="InterPro"/>
</dbReference>
<evidence type="ECO:0000313" key="6">
    <source>
        <dbReference type="Proteomes" id="UP001151287"/>
    </source>
</evidence>
<organism evidence="5 6">
    <name type="scientific">Rhynchospora breviuscula</name>
    <dbReference type="NCBI Taxonomy" id="2022672"/>
    <lineage>
        <taxon>Eukaryota</taxon>
        <taxon>Viridiplantae</taxon>
        <taxon>Streptophyta</taxon>
        <taxon>Embryophyta</taxon>
        <taxon>Tracheophyta</taxon>
        <taxon>Spermatophyta</taxon>
        <taxon>Magnoliopsida</taxon>
        <taxon>Liliopsida</taxon>
        <taxon>Poales</taxon>
        <taxon>Cyperaceae</taxon>
        <taxon>Cyperoideae</taxon>
        <taxon>Rhynchosporeae</taxon>
        <taxon>Rhynchospora</taxon>
    </lineage>
</organism>
<feature type="domain" description="3'-5' exonuclease" evidence="4">
    <location>
        <begin position="112"/>
        <end position="261"/>
    </location>
</feature>
<dbReference type="OrthoDB" id="446462at2759"/>
<dbReference type="InterPro" id="IPR002562">
    <property type="entry name" value="3'-5'_exonuclease_dom"/>
</dbReference>
<dbReference type="GO" id="GO:0003676">
    <property type="term" value="F:nucleic acid binding"/>
    <property type="evidence" value="ECO:0007669"/>
    <property type="project" value="InterPro"/>
</dbReference>
<reference evidence="5" key="1">
    <citation type="journal article" date="2022" name="Cell">
        <title>Repeat-based holocentromeres influence genome architecture and karyotype evolution.</title>
        <authorList>
            <person name="Hofstatter P.G."/>
            <person name="Thangavel G."/>
            <person name="Lux T."/>
            <person name="Neumann P."/>
            <person name="Vondrak T."/>
            <person name="Novak P."/>
            <person name="Zhang M."/>
            <person name="Costa L."/>
            <person name="Castellani M."/>
            <person name="Scott A."/>
            <person name="Toegelov H."/>
            <person name="Fuchs J."/>
            <person name="Mata-Sucre Y."/>
            <person name="Dias Y."/>
            <person name="Vanzela A.L.L."/>
            <person name="Huettel B."/>
            <person name="Almeida C.C.S."/>
            <person name="Simkova H."/>
            <person name="Souza G."/>
            <person name="Pedrosa-Harand A."/>
            <person name="Macas J."/>
            <person name="Mayer K.F.X."/>
            <person name="Houben A."/>
            <person name="Marques A."/>
        </authorList>
    </citation>
    <scope>NUCLEOTIDE SEQUENCE</scope>
    <source>
        <strain evidence="5">RhyBre1mFocal</strain>
    </source>
</reference>